<sequence>MKVIPYIESEGCIGCGICVEVCPNGVFVMSSDKAVVMYPELCNGCGICVENCPVDVITLKWTDL</sequence>
<name>A0A420W6A1_9BACT</name>
<dbReference type="PROSITE" id="PS51379">
    <property type="entry name" value="4FE4S_FER_2"/>
    <property type="match status" value="2"/>
</dbReference>
<keyword evidence="1" id="KW-0004">4Fe-4S</keyword>
<accession>A0A420W6A1</accession>
<dbReference type="EMBL" id="RBIE01000002">
    <property type="protein sequence ID" value="RKQ61609.1"/>
    <property type="molecule type" value="Genomic_DNA"/>
</dbReference>
<organism evidence="6 7">
    <name type="scientific">Thermovibrio guaymasensis</name>
    <dbReference type="NCBI Taxonomy" id="240167"/>
    <lineage>
        <taxon>Bacteria</taxon>
        <taxon>Pseudomonadati</taxon>
        <taxon>Aquificota</taxon>
        <taxon>Aquificia</taxon>
        <taxon>Desulfurobacteriales</taxon>
        <taxon>Desulfurobacteriaceae</taxon>
        <taxon>Thermovibrio</taxon>
    </lineage>
</organism>
<dbReference type="OrthoDB" id="9804603at2"/>
<dbReference type="InterPro" id="IPR017900">
    <property type="entry name" value="4Fe4S_Fe_S_CS"/>
</dbReference>
<feature type="domain" description="4Fe-4S ferredoxin-type" evidence="5">
    <location>
        <begin position="3"/>
        <end position="32"/>
    </location>
</feature>
<dbReference type="Pfam" id="PF13187">
    <property type="entry name" value="Fer4_9"/>
    <property type="match status" value="1"/>
</dbReference>
<gene>
    <name evidence="6" type="ORF">C7457_1045</name>
</gene>
<dbReference type="GO" id="GO:0051539">
    <property type="term" value="F:4 iron, 4 sulfur cluster binding"/>
    <property type="evidence" value="ECO:0007669"/>
    <property type="project" value="UniProtKB-KW"/>
</dbReference>
<dbReference type="AlphaFoldDB" id="A0A420W6A1"/>
<evidence type="ECO:0000313" key="6">
    <source>
        <dbReference type="EMBL" id="RKQ61609.1"/>
    </source>
</evidence>
<keyword evidence="7" id="KW-1185">Reference proteome</keyword>
<dbReference type="GO" id="GO:0046872">
    <property type="term" value="F:metal ion binding"/>
    <property type="evidence" value="ECO:0007669"/>
    <property type="project" value="UniProtKB-KW"/>
</dbReference>
<evidence type="ECO:0000256" key="3">
    <source>
        <dbReference type="ARBA" id="ARBA00023004"/>
    </source>
</evidence>
<keyword evidence="3" id="KW-0408">Iron</keyword>
<evidence type="ECO:0000313" key="7">
    <source>
        <dbReference type="Proteomes" id="UP000280881"/>
    </source>
</evidence>
<reference evidence="6 7" key="1">
    <citation type="submission" date="2018-10" db="EMBL/GenBank/DDBJ databases">
        <title>Genomic Encyclopedia of Type Strains, Phase IV (KMG-IV): sequencing the most valuable type-strain genomes for metagenomic binning, comparative biology and taxonomic classification.</title>
        <authorList>
            <person name="Goeker M."/>
        </authorList>
    </citation>
    <scope>NUCLEOTIDE SEQUENCE [LARGE SCALE GENOMIC DNA]</scope>
    <source>
        <strain evidence="6 7">DSM 15521</strain>
    </source>
</reference>
<dbReference type="PROSITE" id="PS00198">
    <property type="entry name" value="4FE4S_FER_1"/>
    <property type="match status" value="2"/>
</dbReference>
<dbReference type="InterPro" id="IPR050572">
    <property type="entry name" value="Fe-S_Ferredoxin"/>
</dbReference>
<feature type="domain" description="4Fe-4S ferredoxin-type" evidence="5">
    <location>
        <begin position="33"/>
        <end position="62"/>
    </location>
</feature>
<dbReference type="PANTHER" id="PTHR43687">
    <property type="entry name" value="ADENYLYLSULFATE REDUCTASE, BETA SUBUNIT"/>
    <property type="match status" value="1"/>
</dbReference>
<dbReference type="SUPFAM" id="SSF54862">
    <property type="entry name" value="4Fe-4S ferredoxins"/>
    <property type="match status" value="1"/>
</dbReference>
<dbReference type="PANTHER" id="PTHR43687:SF1">
    <property type="entry name" value="FERREDOXIN III"/>
    <property type="match status" value="1"/>
</dbReference>
<dbReference type="RefSeq" id="WP_121170772.1">
    <property type="nucleotide sequence ID" value="NZ_RBIE01000002.1"/>
</dbReference>
<keyword evidence="4" id="KW-0411">Iron-sulfur</keyword>
<dbReference type="Proteomes" id="UP000280881">
    <property type="component" value="Unassembled WGS sequence"/>
</dbReference>
<evidence type="ECO:0000259" key="5">
    <source>
        <dbReference type="PROSITE" id="PS51379"/>
    </source>
</evidence>
<evidence type="ECO:0000256" key="2">
    <source>
        <dbReference type="ARBA" id="ARBA00022723"/>
    </source>
</evidence>
<comment type="caution">
    <text evidence="6">The sequence shown here is derived from an EMBL/GenBank/DDBJ whole genome shotgun (WGS) entry which is preliminary data.</text>
</comment>
<proteinExistence type="predicted"/>
<protein>
    <submittedName>
        <fullName evidence="6">Electron transport complex protein RnfB</fullName>
    </submittedName>
</protein>
<dbReference type="InterPro" id="IPR017896">
    <property type="entry name" value="4Fe4S_Fe-S-bd"/>
</dbReference>
<dbReference type="Gene3D" id="3.30.70.20">
    <property type="match status" value="2"/>
</dbReference>
<evidence type="ECO:0000256" key="4">
    <source>
        <dbReference type="ARBA" id="ARBA00023014"/>
    </source>
</evidence>
<evidence type="ECO:0000256" key="1">
    <source>
        <dbReference type="ARBA" id="ARBA00022485"/>
    </source>
</evidence>
<keyword evidence="2" id="KW-0479">Metal-binding</keyword>